<evidence type="ECO:0000256" key="13">
    <source>
        <dbReference type="ARBA" id="ARBA00038429"/>
    </source>
</evidence>
<dbReference type="GO" id="GO:0005764">
    <property type="term" value="C:lysosome"/>
    <property type="evidence" value="ECO:0007669"/>
    <property type="project" value="UniProtKB-SubCell"/>
</dbReference>
<dbReference type="OrthoDB" id="9801077at2"/>
<keyword evidence="9" id="KW-0378">Hydrolase</keyword>
<dbReference type="PANTHER" id="PTHR43730:SF1">
    <property type="entry name" value="BETA-MANNOSIDASE"/>
    <property type="match status" value="1"/>
</dbReference>
<dbReference type="GO" id="GO:0005975">
    <property type="term" value="P:carbohydrate metabolic process"/>
    <property type="evidence" value="ECO:0007669"/>
    <property type="project" value="InterPro"/>
</dbReference>
<dbReference type="Pfam" id="PF17753">
    <property type="entry name" value="Ig_mannosidase"/>
    <property type="match status" value="1"/>
</dbReference>
<dbReference type="STRING" id="1237149.C900_01897"/>
<evidence type="ECO:0000256" key="11">
    <source>
        <dbReference type="ARBA" id="ARBA00023228"/>
    </source>
</evidence>
<dbReference type="Proteomes" id="UP000011135">
    <property type="component" value="Unassembled WGS sequence"/>
</dbReference>
<evidence type="ECO:0000256" key="14">
    <source>
        <dbReference type="ARBA" id="ARBA00041069"/>
    </source>
</evidence>
<dbReference type="InterPro" id="IPR041625">
    <property type="entry name" value="Beta-mannosidase_Ig"/>
</dbReference>
<feature type="domain" description="Glycoside hydrolase family 2 immunoglobulin-like beta-sandwich" evidence="16">
    <location>
        <begin position="207"/>
        <end position="315"/>
    </location>
</feature>
<evidence type="ECO:0000256" key="10">
    <source>
        <dbReference type="ARBA" id="ARBA00023180"/>
    </source>
</evidence>
<dbReference type="Pfam" id="PF22666">
    <property type="entry name" value="Glyco_hydro_2_N2"/>
    <property type="match status" value="1"/>
</dbReference>
<name>L8JTL7_9BACT</name>
<evidence type="ECO:0000256" key="1">
    <source>
        <dbReference type="ARBA" id="ARBA00000829"/>
    </source>
</evidence>
<dbReference type="InterPro" id="IPR013783">
    <property type="entry name" value="Ig-like_fold"/>
</dbReference>
<dbReference type="Pfam" id="PF00703">
    <property type="entry name" value="Glyco_hydro_2"/>
    <property type="match status" value="1"/>
</dbReference>
<gene>
    <name evidence="20" type="ORF">C900_01897</name>
</gene>
<evidence type="ECO:0000256" key="7">
    <source>
        <dbReference type="ARBA" id="ARBA00022525"/>
    </source>
</evidence>
<dbReference type="FunFam" id="2.60.120.260:FF:000060">
    <property type="entry name" value="Probable beta-mannosidase"/>
    <property type="match status" value="1"/>
</dbReference>
<evidence type="ECO:0000313" key="20">
    <source>
        <dbReference type="EMBL" id="ELR72155.1"/>
    </source>
</evidence>
<keyword evidence="10" id="KW-0325">Glycoprotein</keyword>
<keyword evidence="8" id="KW-0732">Signal</keyword>
<dbReference type="Pfam" id="PF17786">
    <property type="entry name" value="Mannosidase_ig"/>
    <property type="match status" value="1"/>
</dbReference>
<dbReference type="SUPFAM" id="SSF51445">
    <property type="entry name" value="(Trans)glycosidases"/>
    <property type="match status" value="1"/>
</dbReference>
<comment type="catalytic activity">
    <reaction evidence="1">
        <text>Hydrolysis of terminal, non-reducing beta-D-mannose residues in beta-D-mannosides.</text>
        <dbReference type="EC" id="3.2.1.25"/>
    </reaction>
</comment>
<evidence type="ECO:0000313" key="21">
    <source>
        <dbReference type="Proteomes" id="UP000011135"/>
    </source>
</evidence>
<feature type="domain" description="Beta-mannosidase-like galactose-binding" evidence="19">
    <location>
        <begin position="25"/>
        <end position="196"/>
    </location>
</feature>
<comment type="subcellular location">
    <subcellularLocation>
        <location evidence="2">Lysosome</location>
    </subcellularLocation>
    <subcellularLocation>
        <location evidence="3">Secreted</location>
    </subcellularLocation>
</comment>
<dbReference type="InterPro" id="IPR050887">
    <property type="entry name" value="Beta-mannosidase_GH2"/>
</dbReference>
<feature type="domain" description="Beta-mannosidase Ig-fold" evidence="17">
    <location>
        <begin position="765"/>
        <end position="841"/>
    </location>
</feature>
<evidence type="ECO:0000259" key="16">
    <source>
        <dbReference type="Pfam" id="PF00703"/>
    </source>
</evidence>
<dbReference type="Gene3D" id="3.20.20.80">
    <property type="entry name" value="Glycosidases"/>
    <property type="match status" value="1"/>
</dbReference>
<evidence type="ECO:0000256" key="12">
    <source>
        <dbReference type="ARBA" id="ARBA00023295"/>
    </source>
</evidence>
<dbReference type="PANTHER" id="PTHR43730">
    <property type="entry name" value="BETA-MANNOSIDASE"/>
    <property type="match status" value="1"/>
</dbReference>
<keyword evidence="21" id="KW-1185">Reference proteome</keyword>
<dbReference type="InterPro" id="IPR041447">
    <property type="entry name" value="Mannosidase_ig"/>
</dbReference>
<dbReference type="InterPro" id="IPR006102">
    <property type="entry name" value="Ig-like_GH2"/>
</dbReference>
<proteinExistence type="inferred from homology"/>
<dbReference type="InterPro" id="IPR008979">
    <property type="entry name" value="Galactose-bd-like_sf"/>
</dbReference>
<evidence type="ECO:0000256" key="9">
    <source>
        <dbReference type="ARBA" id="ARBA00022801"/>
    </source>
</evidence>
<protein>
    <recommendedName>
        <fullName evidence="14">Beta-mannosidase B</fullName>
        <ecNumber evidence="6">3.2.1.25</ecNumber>
    </recommendedName>
    <alternativeName>
        <fullName evidence="15">Mannanase B</fullName>
    </alternativeName>
</protein>
<sequence length="845" mass="97757">MTLKVTNHKNLGATSRRILELNEGWRFRQAGKEQWHEVSVPSTNFTALLAHGLIDDPFYRDNEAKLQWIEKEDWEYRLLFELNSEDLDYPEIDIVFKGLDTYADVNVNGHLLFKANNMFVEWRENCKQWLKPGMNEIHVHFHSPIKATMPLYQQAGFTYPAGNDKTEEKLSVYSRKAPYHFGWDWGPKFVTSGIWRPVFLEFSDPLRISDFYIEQHELTDKRAVLTANLEIISGEGQEVELLLTTDSPSDDSQYIATQLIRLEKGVNSVSSEITIDHPIKWWPAGMGAPDLYHLKAQLLKDGALLDKRELKIGLRTIEVVNRPDKHGESFFIKVNEQPFFIKGANYIPSDSFPDRVTRDKHQEVFKNAVGSNMNMLRVWGGGIYEDDDFYDLADEFGILIWQDFMFACSMYPGDEAFLNNVKKEAIYNVKRLRNHPSLALWCGNNEIAVGWKTWGWQKEYNYSEETCSLLKKYYDDLFHQLLPSVIKELDGNRFYLPSSPISDWKGPDDMKMGNNHFWGVWHGELPFSAYETYVPRFMSEYGFQSFPELTSVKQYTIPEDWDLNSDVMLLHQKHPRGNALIKKYMELWYNAPKDFGAFLYLSQILQAEGIKIAIEAHRRNKPFCMGTIYWQLNDCWPVASWSSVDYYGRWKALQYFVKKAYADIITSTVRHGDTLEVYVVSDRYDASDVVLEVITVDFFGNIACESKADIKIEPNSSTVAFQAPVNSIINGNNEQSCLIISRVKEGEQTISENLYYLVMPKDLHLRKPTIEGVIKEVEGKYFVDLSTDYLARNVVLKAKGTNAHFSDNFFDLIPGQPRTVEVKVEHPEKLNESLTIYSLFDACIE</sequence>
<evidence type="ECO:0000256" key="15">
    <source>
        <dbReference type="ARBA" id="ARBA00041614"/>
    </source>
</evidence>
<evidence type="ECO:0000256" key="3">
    <source>
        <dbReference type="ARBA" id="ARBA00004613"/>
    </source>
</evidence>
<keyword evidence="12" id="KW-0326">Glycosidase</keyword>
<dbReference type="RefSeq" id="WP_009579341.1">
    <property type="nucleotide sequence ID" value="NZ_AMZN01000027.1"/>
</dbReference>
<dbReference type="Gene3D" id="2.60.120.260">
    <property type="entry name" value="Galactose-binding domain-like"/>
    <property type="match status" value="1"/>
</dbReference>
<dbReference type="FunFam" id="3.20.20.80:FF:000050">
    <property type="entry name" value="Beta-mannosidase B"/>
    <property type="match status" value="1"/>
</dbReference>
<feature type="domain" description="Mannosidase Ig/CBM-like" evidence="18">
    <location>
        <begin position="674"/>
        <end position="762"/>
    </location>
</feature>
<evidence type="ECO:0000259" key="18">
    <source>
        <dbReference type="Pfam" id="PF17786"/>
    </source>
</evidence>
<dbReference type="GO" id="GO:0005576">
    <property type="term" value="C:extracellular region"/>
    <property type="evidence" value="ECO:0007669"/>
    <property type="project" value="UniProtKB-SubCell"/>
</dbReference>
<evidence type="ECO:0000256" key="4">
    <source>
        <dbReference type="ARBA" id="ARBA00004740"/>
    </source>
</evidence>
<dbReference type="PATRIC" id="fig|1237149.3.peg.1852"/>
<comment type="pathway">
    <text evidence="4">Glycan metabolism; N-glycan degradation.</text>
</comment>
<dbReference type="GO" id="GO:0004567">
    <property type="term" value="F:beta-mannosidase activity"/>
    <property type="evidence" value="ECO:0007669"/>
    <property type="project" value="UniProtKB-EC"/>
</dbReference>
<dbReference type="eggNOG" id="COG3250">
    <property type="taxonomic scope" value="Bacteria"/>
</dbReference>
<comment type="caution">
    <text evidence="20">The sequence shown here is derived from an EMBL/GenBank/DDBJ whole genome shotgun (WGS) entry which is preliminary data.</text>
</comment>
<comment type="subunit">
    <text evidence="5">Homodimer.</text>
</comment>
<evidence type="ECO:0000259" key="19">
    <source>
        <dbReference type="Pfam" id="PF22666"/>
    </source>
</evidence>
<reference evidence="20 21" key="1">
    <citation type="submission" date="2012-12" db="EMBL/GenBank/DDBJ databases">
        <title>Genome assembly of Fulvivirga imtechensis AK7.</title>
        <authorList>
            <person name="Nupur N."/>
            <person name="Khatri I."/>
            <person name="Kumar R."/>
            <person name="Subramanian S."/>
            <person name="Pinnaka A."/>
        </authorList>
    </citation>
    <scope>NUCLEOTIDE SEQUENCE [LARGE SCALE GENOMIC DNA]</scope>
    <source>
        <strain evidence="20 21">AK7</strain>
    </source>
</reference>
<evidence type="ECO:0000256" key="6">
    <source>
        <dbReference type="ARBA" id="ARBA00012754"/>
    </source>
</evidence>
<dbReference type="GO" id="GO:0006516">
    <property type="term" value="P:glycoprotein catabolic process"/>
    <property type="evidence" value="ECO:0007669"/>
    <property type="project" value="TreeGrafter"/>
</dbReference>
<dbReference type="Gene3D" id="2.60.40.10">
    <property type="entry name" value="Immunoglobulins"/>
    <property type="match status" value="3"/>
</dbReference>
<evidence type="ECO:0000256" key="5">
    <source>
        <dbReference type="ARBA" id="ARBA00011738"/>
    </source>
</evidence>
<dbReference type="AlphaFoldDB" id="L8JTL7"/>
<comment type="similarity">
    <text evidence="13">Belongs to the glycosyl hydrolase 2 family. Beta-mannosidase B subfamily.</text>
</comment>
<dbReference type="EMBL" id="AMZN01000027">
    <property type="protein sequence ID" value="ELR72155.1"/>
    <property type="molecule type" value="Genomic_DNA"/>
</dbReference>
<dbReference type="InterPro" id="IPR054593">
    <property type="entry name" value="Beta-mannosidase-like_N2"/>
</dbReference>
<accession>L8JTL7</accession>
<evidence type="ECO:0000256" key="8">
    <source>
        <dbReference type="ARBA" id="ARBA00022729"/>
    </source>
</evidence>
<evidence type="ECO:0000259" key="17">
    <source>
        <dbReference type="Pfam" id="PF17753"/>
    </source>
</evidence>
<organism evidence="20 21">
    <name type="scientific">Fulvivirga imtechensis AK7</name>
    <dbReference type="NCBI Taxonomy" id="1237149"/>
    <lineage>
        <taxon>Bacteria</taxon>
        <taxon>Pseudomonadati</taxon>
        <taxon>Bacteroidota</taxon>
        <taxon>Cytophagia</taxon>
        <taxon>Cytophagales</taxon>
        <taxon>Fulvivirgaceae</taxon>
        <taxon>Fulvivirga</taxon>
    </lineage>
</organism>
<keyword evidence="11" id="KW-0458">Lysosome</keyword>
<dbReference type="SUPFAM" id="SSF49785">
    <property type="entry name" value="Galactose-binding domain-like"/>
    <property type="match status" value="1"/>
</dbReference>
<evidence type="ECO:0000256" key="2">
    <source>
        <dbReference type="ARBA" id="ARBA00004371"/>
    </source>
</evidence>
<keyword evidence="7" id="KW-0964">Secreted</keyword>
<dbReference type="EC" id="3.2.1.25" evidence="6"/>
<dbReference type="InterPro" id="IPR017853">
    <property type="entry name" value="GH"/>
</dbReference>
<dbReference type="InterPro" id="IPR036156">
    <property type="entry name" value="Beta-gal/glucu_dom_sf"/>
</dbReference>
<dbReference type="SUPFAM" id="SSF49303">
    <property type="entry name" value="beta-Galactosidase/glucuronidase domain"/>
    <property type="match status" value="3"/>
</dbReference>